<name>A0ABN7K9D9_9BACT</name>
<keyword evidence="2" id="KW-1185">Reference proteome</keyword>
<protein>
    <submittedName>
        <fullName evidence="1">Uncharacterized protein</fullName>
    </submittedName>
</protein>
<gene>
    <name evidence="1" type="ORF">LMG8286_01304</name>
</gene>
<comment type="caution">
    <text evidence="1">The sequence shown here is derived from an EMBL/GenBank/DDBJ whole genome shotgun (WGS) entry which is preliminary data.</text>
</comment>
<evidence type="ECO:0000313" key="1">
    <source>
        <dbReference type="EMBL" id="CAD7288434.1"/>
    </source>
</evidence>
<sequence>MNYGHSLDIGEITPNIFKKLSPVKKTYNFLVLYNSCVDESVQISLSFSKFGSIKSAFLTRLNQLLEINLLKNTKPTTLCLASNALIECYKSKNFTNINKIVSNPKHPAAKFIQMLYKNGEFELIFDADFMFSQFVYGKIARKHFDKNLYFQDGIITIESNGKKHLSVLPSFKEFSPENSQKLAPEISRAASFLQSSECESLYVVLPRHSEFCRHIEVRHSQCEKCIKLVPYTINNIILKG</sequence>
<dbReference type="RefSeq" id="WP_230057060.1">
    <property type="nucleotide sequence ID" value="NZ_CAJHOE010000003.1"/>
</dbReference>
<dbReference type="EMBL" id="CAJHOE010000003">
    <property type="protein sequence ID" value="CAD7288434.1"/>
    <property type="molecule type" value="Genomic_DNA"/>
</dbReference>
<proteinExistence type="predicted"/>
<evidence type="ECO:0000313" key="2">
    <source>
        <dbReference type="Proteomes" id="UP000789359"/>
    </source>
</evidence>
<reference evidence="1 2" key="1">
    <citation type="submission" date="2020-11" db="EMBL/GenBank/DDBJ databases">
        <authorList>
            <person name="Peeters C."/>
        </authorList>
    </citation>
    <scope>NUCLEOTIDE SEQUENCE [LARGE SCALE GENOMIC DNA]</scope>
    <source>
        <strain evidence="1 2">LMG 8286</strain>
    </source>
</reference>
<accession>A0ABN7K9D9</accession>
<dbReference type="Proteomes" id="UP000789359">
    <property type="component" value="Unassembled WGS sequence"/>
</dbReference>
<organism evidence="1 2">
    <name type="scientific">Campylobacter suis</name>
    <dbReference type="NCBI Taxonomy" id="2790657"/>
    <lineage>
        <taxon>Bacteria</taxon>
        <taxon>Pseudomonadati</taxon>
        <taxon>Campylobacterota</taxon>
        <taxon>Epsilonproteobacteria</taxon>
        <taxon>Campylobacterales</taxon>
        <taxon>Campylobacteraceae</taxon>
        <taxon>Campylobacter</taxon>
    </lineage>
</organism>